<evidence type="ECO:0000313" key="3">
    <source>
        <dbReference type="EMBL" id="NYD36988.1"/>
    </source>
</evidence>
<feature type="transmembrane region" description="Helical" evidence="2">
    <location>
        <begin position="494"/>
        <end position="513"/>
    </location>
</feature>
<feature type="transmembrane region" description="Helical" evidence="2">
    <location>
        <begin position="672"/>
        <end position="689"/>
    </location>
</feature>
<feature type="transmembrane region" description="Helical" evidence="2">
    <location>
        <begin position="837"/>
        <end position="854"/>
    </location>
</feature>
<protein>
    <submittedName>
        <fullName evidence="3">GT2 family glycosyltransferase</fullName>
    </submittedName>
</protein>
<dbReference type="InterPro" id="IPR050834">
    <property type="entry name" value="Glycosyltransf_2"/>
</dbReference>
<dbReference type="Pfam" id="PF13641">
    <property type="entry name" value="Glyco_tranf_2_3"/>
    <property type="match status" value="1"/>
</dbReference>
<feature type="transmembrane region" description="Helical" evidence="2">
    <location>
        <begin position="612"/>
        <end position="629"/>
    </location>
</feature>
<feature type="transmembrane region" description="Helical" evidence="2">
    <location>
        <begin position="695"/>
        <end position="712"/>
    </location>
</feature>
<feature type="region of interest" description="Disordered" evidence="1">
    <location>
        <begin position="366"/>
        <end position="441"/>
    </location>
</feature>
<organism evidence="3 4">
    <name type="scientific">Actinomycetospora corticicola</name>
    <dbReference type="NCBI Taxonomy" id="663602"/>
    <lineage>
        <taxon>Bacteria</taxon>
        <taxon>Bacillati</taxon>
        <taxon>Actinomycetota</taxon>
        <taxon>Actinomycetes</taxon>
        <taxon>Pseudonocardiales</taxon>
        <taxon>Pseudonocardiaceae</taxon>
        <taxon>Actinomycetospora</taxon>
    </lineage>
</organism>
<feature type="transmembrane region" description="Helical" evidence="2">
    <location>
        <begin position="930"/>
        <end position="949"/>
    </location>
</feature>
<dbReference type="InterPro" id="IPR029044">
    <property type="entry name" value="Nucleotide-diphossugar_trans"/>
</dbReference>
<dbReference type="PANTHER" id="PTHR43685:SF3">
    <property type="entry name" value="SLR2126 PROTEIN"/>
    <property type="match status" value="1"/>
</dbReference>
<gene>
    <name evidence="3" type="ORF">BJ983_003090</name>
</gene>
<dbReference type="PANTHER" id="PTHR43685">
    <property type="entry name" value="GLYCOSYLTRANSFERASE"/>
    <property type="match status" value="1"/>
</dbReference>
<feature type="transmembrane region" description="Helical" evidence="2">
    <location>
        <begin position="635"/>
        <end position="652"/>
    </location>
</feature>
<dbReference type="AlphaFoldDB" id="A0A7Y9DWT6"/>
<evidence type="ECO:0000313" key="4">
    <source>
        <dbReference type="Proteomes" id="UP000535890"/>
    </source>
</evidence>
<evidence type="ECO:0000256" key="2">
    <source>
        <dbReference type="SAM" id="Phobius"/>
    </source>
</evidence>
<name>A0A7Y9DWT6_9PSEU</name>
<feature type="transmembrane region" description="Helical" evidence="2">
    <location>
        <begin position="552"/>
        <end position="573"/>
    </location>
</feature>
<feature type="compositionally biased region" description="Low complexity" evidence="1">
    <location>
        <begin position="369"/>
        <end position="382"/>
    </location>
</feature>
<feature type="transmembrane region" description="Helical" evidence="2">
    <location>
        <begin position="719"/>
        <end position="738"/>
    </location>
</feature>
<keyword evidence="2" id="KW-0812">Transmembrane</keyword>
<dbReference type="EMBL" id="JACCBN010000001">
    <property type="protein sequence ID" value="NYD36988.1"/>
    <property type="molecule type" value="Genomic_DNA"/>
</dbReference>
<keyword evidence="2" id="KW-1133">Transmembrane helix</keyword>
<dbReference type="Gene3D" id="3.90.550.10">
    <property type="entry name" value="Spore Coat Polysaccharide Biosynthesis Protein SpsA, Chain A"/>
    <property type="match status" value="1"/>
</dbReference>
<dbReference type="Proteomes" id="UP000535890">
    <property type="component" value="Unassembled WGS sequence"/>
</dbReference>
<reference evidence="3 4" key="1">
    <citation type="submission" date="2020-07" db="EMBL/GenBank/DDBJ databases">
        <title>Sequencing the genomes of 1000 actinobacteria strains.</title>
        <authorList>
            <person name="Klenk H.-P."/>
        </authorList>
    </citation>
    <scope>NUCLEOTIDE SEQUENCE [LARGE SCALE GENOMIC DNA]</scope>
    <source>
        <strain evidence="3 4">DSM 45772</strain>
    </source>
</reference>
<keyword evidence="3" id="KW-0808">Transferase</keyword>
<accession>A0A7Y9DWT6</accession>
<proteinExistence type="predicted"/>
<evidence type="ECO:0000256" key="1">
    <source>
        <dbReference type="SAM" id="MobiDB-lite"/>
    </source>
</evidence>
<feature type="transmembrane region" description="Helical" evidence="2">
    <location>
        <begin position="773"/>
        <end position="793"/>
    </location>
</feature>
<comment type="caution">
    <text evidence="3">The sequence shown here is derived from an EMBL/GenBank/DDBJ whole genome shotgun (WGS) entry which is preliminary data.</text>
</comment>
<feature type="transmembrane region" description="Helical" evidence="2">
    <location>
        <begin position="579"/>
        <end position="600"/>
    </location>
</feature>
<sequence length="1217" mass="123126">MAPTAPVLAVLVCHDGEAWLPETLGALGRLSVGPRRVVAVDTGSRDSTPDLLRSSNRVDVVLDLPRDTPFGTAVAAAVADADRRWGRSGERSSGDWLWVLHDDAAPEPSCLDVLLSVAETSPAAAMLGPLQLDWDDPRLVVEAGLSTDASGHRQTGIGSDELDLGQFATNSEVLAVGSAGALIRRREWDALGGYDSGYGLLREDLDLGWRVNRAGGLVLCVPSARLHHARAVTVGSRGLDARGTEGGLRTTDRRNGMATVLANGSGFAYATGLVRLPLLAVLRAIGFLLLRRPRAANAELGAMGRLLADLGDLREARRRRTTDAGPGDVRGLLTSRTTRLRNAVSGGLASIVRNRVRDDLDLGRLPDWAARPSRAPQSAAAATEGPEEGSLLVGQGALPAGATAPKRTARRKAGLRRPGGESVAVSLAGPTTSGEAGPTELIGARSGRHRTAAPDPEAATALVGIPDPREAAPAEPDPRLVVVPVTPGRVLRELLLAPALLMVLALTAVSLLAQRSRLGLDLAGGRLRALPELGPLWSSYLAEWHPVAGGTAAPASAALAVIGLFGGLLWPVAGSSGPAVAVSLLLLGALPLAGLSAYVASRPVRVGRVLRALAASVYALLGITGAAVAQGRLDGVVVVVLLPLVLAGVAAVLRGSRTAAGDEGTRGRRTSWWSAAAGTSLLLAAVSAFAPLVHLMVLVVVVVGFVAVPAPAGAARRRAVALAAVVVLPVLLLLPWPSTLLRAPQVLLHGTGSPVTERFAGTLDVLSLDPGGAGSLPVVGLIVLVVAVGGALVAPRRAMVPGLGIMLLGIVAAGIVGTVALAPLSGGEPRPGWTGPALAFAACGALWSLLALLAEARVTPLGTLVTGRSGPRHRPAPRQLGDPAIDLGPDGVLSRVGGGARSAASRVGTAFSSRLRVRSSAASTGRARGVAVPVVAAAAIALAVCAVLIGPRGPLATRPAPVLDAQLADRLAGSGATVVAIGLAPRADGPGFALDTDTTRRAGAELPRYGDDDLVPVGAAPARLTRDVTALLSGDPATVQAGAAELAASGTAAVVLPDAAVADRAVSAGTPLLSPAAPTSDGRSVLTIGLPVAGAVLLEPPVSDDATDAKAAPRRPQGIGVLPASPPNVGVLISPGADRRLMVLAAERESGWTATVGGAPADIVPAWGHLVGVPVPAGGGPVVVTRDTTLRGLLLLLQLALVLFTALSALPSRTRLD</sequence>
<dbReference type="RefSeq" id="WP_179794584.1">
    <property type="nucleotide sequence ID" value="NZ_BAABHP010000014.1"/>
</dbReference>
<keyword evidence="4" id="KW-1185">Reference proteome</keyword>
<keyword evidence="2" id="KW-0472">Membrane</keyword>
<dbReference type="SUPFAM" id="SSF53448">
    <property type="entry name" value="Nucleotide-diphospho-sugar transferases"/>
    <property type="match status" value="1"/>
</dbReference>
<dbReference type="GO" id="GO:0016740">
    <property type="term" value="F:transferase activity"/>
    <property type="evidence" value="ECO:0007669"/>
    <property type="project" value="UniProtKB-KW"/>
</dbReference>
<feature type="transmembrane region" description="Helical" evidence="2">
    <location>
        <begin position="805"/>
        <end position="825"/>
    </location>
</feature>